<accession>A0A0C9XSB3</accession>
<dbReference type="EMBL" id="KN838621">
    <property type="protein sequence ID" value="KIK00637.1"/>
    <property type="molecule type" value="Genomic_DNA"/>
</dbReference>
<dbReference type="AlphaFoldDB" id="A0A0C9XSB3"/>
<reference evidence="2" key="2">
    <citation type="submission" date="2015-01" db="EMBL/GenBank/DDBJ databases">
        <title>Evolutionary Origins and Diversification of the Mycorrhizal Mutualists.</title>
        <authorList>
            <consortium name="DOE Joint Genome Institute"/>
            <consortium name="Mycorrhizal Genomics Consortium"/>
            <person name="Kohler A."/>
            <person name="Kuo A."/>
            <person name="Nagy L.G."/>
            <person name="Floudas D."/>
            <person name="Copeland A."/>
            <person name="Barry K.W."/>
            <person name="Cichocki N."/>
            <person name="Veneault-Fourrey C."/>
            <person name="LaButti K."/>
            <person name="Lindquist E.A."/>
            <person name="Lipzen A."/>
            <person name="Lundell T."/>
            <person name="Morin E."/>
            <person name="Murat C."/>
            <person name="Riley R."/>
            <person name="Ohm R."/>
            <person name="Sun H."/>
            <person name="Tunlid A."/>
            <person name="Henrissat B."/>
            <person name="Grigoriev I.V."/>
            <person name="Hibbett D.S."/>
            <person name="Martin F."/>
        </authorList>
    </citation>
    <scope>NUCLEOTIDE SEQUENCE [LARGE SCALE GENOMIC DNA]</scope>
    <source>
        <strain evidence="2">LaAM-08-1</strain>
    </source>
</reference>
<keyword evidence="2" id="KW-1185">Reference proteome</keyword>
<reference evidence="1 2" key="1">
    <citation type="submission" date="2014-04" db="EMBL/GenBank/DDBJ databases">
        <authorList>
            <consortium name="DOE Joint Genome Institute"/>
            <person name="Kuo A."/>
            <person name="Kohler A."/>
            <person name="Nagy L.G."/>
            <person name="Floudas D."/>
            <person name="Copeland A."/>
            <person name="Barry K.W."/>
            <person name="Cichocki N."/>
            <person name="Veneault-Fourrey C."/>
            <person name="LaButti K."/>
            <person name="Lindquist E.A."/>
            <person name="Lipzen A."/>
            <person name="Lundell T."/>
            <person name="Morin E."/>
            <person name="Murat C."/>
            <person name="Sun H."/>
            <person name="Tunlid A."/>
            <person name="Henrissat B."/>
            <person name="Grigoriev I.V."/>
            <person name="Hibbett D.S."/>
            <person name="Martin F."/>
            <person name="Nordberg H.P."/>
            <person name="Cantor M.N."/>
            <person name="Hua S.X."/>
        </authorList>
    </citation>
    <scope>NUCLEOTIDE SEQUENCE [LARGE SCALE GENOMIC DNA]</scope>
    <source>
        <strain evidence="1 2">LaAM-08-1</strain>
    </source>
</reference>
<sequence length="97" mass="11072">MFHVSIIALCPLYLKAPTSPGYSQSIEASRPRIGRILWLPRKSDESIGVDIESNELGTLLILWSGALFYLLRMVWNFAIRCLTTYPCDHVQEKLHPI</sequence>
<dbReference type="HOGENOM" id="CLU_2347047_0_0_1"/>
<gene>
    <name evidence="1" type="ORF">K443DRAFT_598311</name>
</gene>
<proteinExistence type="predicted"/>
<organism evidence="1 2">
    <name type="scientific">Laccaria amethystina LaAM-08-1</name>
    <dbReference type="NCBI Taxonomy" id="1095629"/>
    <lineage>
        <taxon>Eukaryota</taxon>
        <taxon>Fungi</taxon>
        <taxon>Dikarya</taxon>
        <taxon>Basidiomycota</taxon>
        <taxon>Agaricomycotina</taxon>
        <taxon>Agaricomycetes</taxon>
        <taxon>Agaricomycetidae</taxon>
        <taxon>Agaricales</taxon>
        <taxon>Agaricineae</taxon>
        <taxon>Hydnangiaceae</taxon>
        <taxon>Laccaria</taxon>
    </lineage>
</organism>
<protein>
    <submittedName>
        <fullName evidence="1">Uncharacterized protein</fullName>
    </submittedName>
</protein>
<dbReference type="Proteomes" id="UP000054477">
    <property type="component" value="Unassembled WGS sequence"/>
</dbReference>
<evidence type="ECO:0000313" key="1">
    <source>
        <dbReference type="EMBL" id="KIK00637.1"/>
    </source>
</evidence>
<name>A0A0C9XSB3_9AGAR</name>
<evidence type="ECO:0000313" key="2">
    <source>
        <dbReference type="Proteomes" id="UP000054477"/>
    </source>
</evidence>